<reference evidence="2" key="1">
    <citation type="submission" date="2020-03" db="EMBL/GenBank/DDBJ databases">
        <title>The deep terrestrial virosphere.</title>
        <authorList>
            <person name="Holmfeldt K."/>
            <person name="Nilsson E."/>
            <person name="Simone D."/>
            <person name="Lopez-Fernandez M."/>
            <person name="Wu X."/>
            <person name="de Brujin I."/>
            <person name="Lundin D."/>
            <person name="Andersson A."/>
            <person name="Bertilsson S."/>
            <person name="Dopson M."/>
        </authorList>
    </citation>
    <scope>NUCLEOTIDE SEQUENCE</scope>
    <source>
        <strain evidence="2">TM448B02573</strain>
    </source>
</reference>
<feature type="region of interest" description="Disordered" evidence="1">
    <location>
        <begin position="62"/>
        <end position="89"/>
    </location>
</feature>
<evidence type="ECO:0000313" key="2">
    <source>
        <dbReference type="EMBL" id="QJI01472.1"/>
    </source>
</evidence>
<dbReference type="AlphaFoldDB" id="A0A6M3XUC9"/>
<feature type="compositionally biased region" description="Basic and acidic residues" evidence="1">
    <location>
        <begin position="62"/>
        <end position="77"/>
    </location>
</feature>
<name>A0A6M3XUC9_9ZZZZ</name>
<proteinExistence type="predicted"/>
<accession>A0A6M3XUC9</accession>
<organism evidence="2">
    <name type="scientific">viral metagenome</name>
    <dbReference type="NCBI Taxonomy" id="1070528"/>
    <lineage>
        <taxon>unclassified sequences</taxon>
        <taxon>metagenomes</taxon>
        <taxon>organismal metagenomes</taxon>
    </lineage>
</organism>
<protein>
    <submittedName>
        <fullName evidence="2">Uncharacterized protein</fullName>
    </submittedName>
</protein>
<dbReference type="EMBL" id="MT144926">
    <property type="protein sequence ID" value="QJI01472.1"/>
    <property type="molecule type" value="Genomic_DNA"/>
</dbReference>
<sequence>MKLKERKEHVINRVNELSDRYILGELSTEELREYGELRRELEVIINRELVEVDRIKAEKSREMRSRRQRGKYGERRLAKLTGGNSNGRPHKSDVVVSSLFSIESKYLKEAPKWLQKIMSEAVRLARQDTIPVAYIRDRGNKVGYFIILEQDWISLHGKETKDG</sequence>
<gene>
    <name evidence="2" type="ORF">TM448B02573_0006</name>
</gene>
<evidence type="ECO:0000256" key="1">
    <source>
        <dbReference type="SAM" id="MobiDB-lite"/>
    </source>
</evidence>